<keyword evidence="4" id="KW-0677">Repeat</keyword>
<dbReference type="InterPro" id="IPR040315">
    <property type="entry name" value="WDR46/Utp7"/>
</dbReference>
<proteinExistence type="predicted"/>
<dbReference type="Gene3D" id="2.130.10.10">
    <property type="entry name" value="YVTN repeat-like/Quinoprotein amine dehydrogenase"/>
    <property type="match status" value="1"/>
</dbReference>
<sequence length="589" mass="67965">MNRNNRNTIPNKKVKEIEKQDEKEQNQWDENDSDNETPQTNRDEDSNIDEEEQETNNKSKKRSFSEFQMERKQQEADDGSDDEDEDDKEDDYKFTTKKDTKGPVGKKVPMGARKYLKGEIVQATGIKNPTLKSRVKHINSLKVEAAKSLMKSEILLESERGFIEADEGEKTYNYRQSEIVKNVDIQSSAKVFDLNLQPNGPFSFDFTSEGRYLLLAGEKGQFAIMDWQRGKKLTERHLYKPIRDACFLHNESMFALAQKKYTYIYSSQGIELHCMKEHFDPMYLQFLRYHFLLVAATHRGELIYEDVSIGKKVSHLHFNRRLTSMTKNPYNAAINLGYENGVVEMFIPNSKKPVVKVLCHKTPVNAMAVSLNGNFMVTGGSDCMVKVFDLRNTYKELHSFRTKSSINSLALSDTNVLSVATHDNMNILWKNPFDTANNEPYLRHKTLSPVKQVKFCPFEDILGIGTQQGYSSILVPGSGQPNYDSNEADPFATKKEKREKEITALLEKIPHTMISLDPNVIGTIQENVQTDEQKFKRKDRAIVDKNRIPIDPEKLEEMKKQNKERKEKKHKDIMDDTHRSALSRFENKK</sequence>
<gene>
    <name evidence="9" type="ORF">DLAC_09933</name>
</gene>
<dbReference type="FunFam" id="2.130.10.10:FF:000378">
    <property type="entry name" value="U3 small nucleolar RNA-associated protein 7"/>
    <property type="match status" value="1"/>
</dbReference>
<dbReference type="EMBL" id="LODT01000041">
    <property type="protein sequence ID" value="KYQ89274.1"/>
    <property type="molecule type" value="Genomic_DNA"/>
</dbReference>
<dbReference type="GO" id="GO:0030686">
    <property type="term" value="C:90S preribosome"/>
    <property type="evidence" value="ECO:0007669"/>
    <property type="project" value="TreeGrafter"/>
</dbReference>
<dbReference type="GO" id="GO:0032040">
    <property type="term" value="C:small-subunit processome"/>
    <property type="evidence" value="ECO:0007669"/>
    <property type="project" value="TreeGrafter"/>
</dbReference>
<dbReference type="InterPro" id="IPR012952">
    <property type="entry name" value="BING4_C_dom"/>
</dbReference>
<dbReference type="GO" id="GO:0000462">
    <property type="term" value="P:maturation of SSU-rRNA from tricistronic rRNA transcript (SSU-rRNA, 5.8S rRNA, LSU-rRNA)"/>
    <property type="evidence" value="ECO:0007669"/>
    <property type="project" value="TreeGrafter"/>
</dbReference>
<dbReference type="PROSITE" id="PS50082">
    <property type="entry name" value="WD_REPEATS_2"/>
    <property type="match status" value="1"/>
</dbReference>
<feature type="compositionally biased region" description="Basic and acidic residues" evidence="7">
    <location>
        <begin position="13"/>
        <end position="26"/>
    </location>
</feature>
<reference evidence="9 10" key="1">
    <citation type="submission" date="2015-12" db="EMBL/GenBank/DDBJ databases">
        <title>Dictyostelia acquired genes for synthesis and detection of signals that induce cell-type specialization by lateral gene transfer from prokaryotes.</title>
        <authorList>
            <person name="Gloeckner G."/>
            <person name="Schaap P."/>
        </authorList>
    </citation>
    <scope>NUCLEOTIDE SEQUENCE [LARGE SCALE GENOMIC DNA]</scope>
    <source>
        <strain evidence="9 10">TK</strain>
    </source>
</reference>
<evidence type="ECO:0000256" key="1">
    <source>
        <dbReference type="ARBA" id="ARBA00004604"/>
    </source>
</evidence>
<dbReference type="InterPro" id="IPR036322">
    <property type="entry name" value="WD40_repeat_dom_sf"/>
</dbReference>
<evidence type="ECO:0000256" key="7">
    <source>
        <dbReference type="SAM" id="MobiDB-lite"/>
    </source>
</evidence>
<dbReference type="Pfam" id="PF08149">
    <property type="entry name" value="BING4CT"/>
    <property type="match status" value="1"/>
</dbReference>
<evidence type="ECO:0000256" key="6">
    <source>
        <dbReference type="PROSITE-ProRule" id="PRU00221"/>
    </source>
</evidence>
<evidence type="ECO:0000256" key="3">
    <source>
        <dbReference type="ARBA" id="ARBA00022574"/>
    </source>
</evidence>
<feature type="compositionally biased region" description="Basic and acidic residues" evidence="7">
    <location>
        <begin position="90"/>
        <end position="101"/>
    </location>
</feature>
<dbReference type="InterPro" id="IPR001680">
    <property type="entry name" value="WD40_rpt"/>
</dbReference>
<dbReference type="Proteomes" id="UP000076078">
    <property type="component" value="Unassembled WGS sequence"/>
</dbReference>
<feature type="compositionally biased region" description="Acidic residues" evidence="7">
    <location>
        <begin position="76"/>
        <end position="89"/>
    </location>
</feature>
<dbReference type="PANTHER" id="PTHR14085">
    <property type="entry name" value="WD-REPEAT PROTEIN BING4"/>
    <property type="match status" value="1"/>
</dbReference>
<keyword evidence="2" id="KW-0698">rRNA processing</keyword>
<feature type="repeat" description="WD" evidence="6">
    <location>
        <begin position="357"/>
        <end position="392"/>
    </location>
</feature>
<keyword evidence="5" id="KW-0539">Nucleus</keyword>
<comment type="subcellular location">
    <subcellularLocation>
        <location evidence="1">Nucleus</location>
        <location evidence="1">Nucleolus</location>
    </subcellularLocation>
</comment>
<dbReference type="FunCoup" id="A0A151Z640">
    <property type="interactions" value="952"/>
</dbReference>
<dbReference type="PANTHER" id="PTHR14085:SF3">
    <property type="entry name" value="WD REPEAT-CONTAINING PROTEIN 46"/>
    <property type="match status" value="1"/>
</dbReference>
<feature type="domain" description="BING4 C-terminal" evidence="8">
    <location>
        <begin position="440"/>
        <end position="518"/>
    </location>
</feature>
<evidence type="ECO:0000313" key="9">
    <source>
        <dbReference type="EMBL" id="KYQ89274.1"/>
    </source>
</evidence>
<dbReference type="AlphaFoldDB" id="A0A151Z640"/>
<comment type="caution">
    <text evidence="9">The sequence shown here is derived from an EMBL/GenBank/DDBJ whole genome shotgun (WGS) entry which is preliminary data.</text>
</comment>
<dbReference type="Pfam" id="PF00400">
    <property type="entry name" value="WD40"/>
    <property type="match status" value="1"/>
</dbReference>
<evidence type="ECO:0000313" key="10">
    <source>
        <dbReference type="Proteomes" id="UP000076078"/>
    </source>
</evidence>
<feature type="compositionally biased region" description="Polar residues" evidence="7">
    <location>
        <begin position="1"/>
        <end position="10"/>
    </location>
</feature>
<feature type="region of interest" description="Disordered" evidence="7">
    <location>
        <begin position="1"/>
        <end position="109"/>
    </location>
</feature>
<keyword evidence="3 6" id="KW-0853">WD repeat</keyword>
<name>A0A151Z640_TIELA</name>
<dbReference type="STRING" id="361077.A0A151Z640"/>
<evidence type="ECO:0000259" key="8">
    <source>
        <dbReference type="SMART" id="SM01033"/>
    </source>
</evidence>
<dbReference type="SMART" id="SM00320">
    <property type="entry name" value="WD40"/>
    <property type="match status" value="2"/>
</dbReference>
<evidence type="ECO:0000256" key="5">
    <source>
        <dbReference type="ARBA" id="ARBA00023242"/>
    </source>
</evidence>
<dbReference type="InterPro" id="IPR015943">
    <property type="entry name" value="WD40/YVTN_repeat-like_dom_sf"/>
</dbReference>
<dbReference type="SUPFAM" id="SSF50978">
    <property type="entry name" value="WD40 repeat-like"/>
    <property type="match status" value="1"/>
</dbReference>
<feature type="region of interest" description="Disordered" evidence="7">
    <location>
        <begin position="548"/>
        <end position="589"/>
    </location>
</feature>
<dbReference type="OrthoDB" id="10251154at2759"/>
<protein>
    <submittedName>
        <fullName evidence="9">WD40 repeat-containing protein</fullName>
    </submittedName>
</protein>
<evidence type="ECO:0000256" key="2">
    <source>
        <dbReference type="ARBA" id="ARBA00022552"/>
    </source>
</evidence>
<accession>A0A151Z640</accession>
<organism evidence="9 10">
    <name type="scientific">Tieghemostelium lacteum</name>
    <name type="common">Slime mold</name>
    <name type="synonym">Dictyostelium lacteum</name>
    <dbReference type="NCBI Taxonomy" id="361077"/>
    <lineage>
        <taxon>Eukaryota</taxon>
        <taxon>Amoebozoa</taxon>
        <taxon>Evosea</taxon>
        <taxon>Eumycetozoa</taxon>
        <taxon>Dictyostelia</taxon>
        <taxon>Dictyosteliales</taxon>
        <taxon>Raperosteliaceae</taxon>
        <taxon>Tieghemostelium</taxon>
    </lineage>
</organism>
<keyword evidence="10" id="KW-1185">Reference proteome</keyword>
<dbReference type="OMA" id="EFLPYHW"/>
<dbReference type="InParanoid" id="A0A151Z640"/>
<dbReference type="SMART" id="SM01033">
    <property type="entry name" value="BING4CT"/>
    <property type="match status" value="1"/>
</dbReference>
<evidence type="ECO:0000256" key="4">
    <source>
        <dbReference type="ARBA" id="ARBA00022737"/>
    </source>
</evidence>